<feature type="region of interest" description="Disordered" evidence="1">
    <location>
        <begin position="1"/>
        <end position="48"/>
    </location>
</feature>
<feature type="compositionally biased region" description="Low complexity" evidence="1">
    <location>
        <begin position="27"/>
        <end position="48"/>
    </location>
</feature>
<evidence type="ECO:0000256" key="1">
    <source>
        <dbReference type="SAM" id="MobiDB-lite"/>
    </source>
</evidence>
<dbReference type="EMBL" id="JAUSWV010000003">
    <property type="protein sequence ID" value="MDQ0585857.1"/>
    <property type="molecule type" value="Genomic_DNA"/>
</dbReference>
<evidence type="ECO:0000313" key="2">
    <source>
        <dbReference type="EMBL" id="MDQ0585857.1"/>
    </source>
</evidence>
<name>A0ABU0P374_STRRH</name>
<accession>A0ABU0P374</accession>
<dbReference type="Proteomes" id="UP001230654">
    <property type="component" value="Unassembled WGS sequence"/>
</dbReference>
<gene>
    <name evidence="2" type="ORF">QF030_008125</name>
</gene>
<sequence>MLRARPLRGGSSVPQGRITDGSRRTVRGAAVTGGPVTGATTAARVTVP</sequence>
<proteinExistence type="predicted"/>
<evidence type="ECO:0000313" key="3">
    <source>
        <dbReference type="Proteomes" id="UP001230654"/>
    </source>
</evidence>
<organism evidence="2 3">
    <name type="scientific">Streptomyces rishiriensis</name>
    <dbReference type="NCBI Taxonomy" id="68264"/>
    <lineage>
        <taxon>Bacteria</taxon>
        <taxon>Bacillati</taxon>
        <taxon>Actinomycetota</taxon>
        <taxon>Actinomycetes</taxon>
        <taxon>Kitasatosporales</taxon>
        <taxon>Streptomycetaceae</taxon>
        <taxon>Streptomyces</taxon>
    </lineage>
</organism>
<protein>
    <submittedName>
        <fullName evidence="2">Uncharacterized protein</fullName>
    </submittedName>
</protein>
<comment type="caution">
    <text evidence="2">The sequence shown here is derived from an EMBL/GenBank/DDBJ whole genome shotgun (WGS) entry which is preliminary data.</text>
</comment>
<keyword evidence="3" id="KW-1185">Reference proteome</keyword>
<dbReference type="RefSeq" id="WP_307167928.1">
    <property type="nucleotide sequence ID" value="NZ_JAUSWV010000003.1"/>
</dbReference>
<reference evidence="2 3" key="1">
    <citation type="submission" date="2023-07" db="EMBL/GenBank/DDBJ databases">
        <title>Comparative genomics of wheat-associated soil bacteria to identify genetic determinants of phenazine resistance.</title>
        <authorList>
            <person name="Mouncey N."/>
        </authorList>
    </citation>
    <scope>NUCLEOTIDE SEQUENCE [LARGE SCALE GENOMIC DNA]</scope>
    <source>
        <strain evidence="2 3">B2I6</strain>
    </source>
</reference>